<evidence type="ECO:0000313" key="10">
    <source>
        <dbReference type="EMBL" id="QTX03149.1"/>
    </source>
</evidence>
<evidence type="ECO:0000313" key="9">
    <source>
        <dbReference type="EMBL" id="QTX03118.1"/>
    </source>
</evidence>
<dbReference type="KEGG" id="pluf:LFWB_5830"/>
<organism evidence="3 12">
    <name type="scientific">Loofah witches'-broom phytoplasma</name>
    <dbReference type="NCBI Taxonomy" id="35773"/>
    <lineage>
        <taxon>Bacteria</taxon>
        <taxon>Bacillati</taxon>
        <taxon>Mycoplasmatota</taxon>
        <taxon>Mollicutes</taxon>
        <taxon>Acholeplasmatales</taxon>
        <taxon>Acholeplasmataceae</taxon>
        <taxon>Candidatus Phytoplasma</taxon>
        <taxon>16SrVIII (Loofah witches'-broom group)</taxon>
    </lineage>
</organism>
<dbReference type="KEGG" id="pluf:LFWB_0670"/>
<dbReference type="EMBL" id="CP054393">
    <property type="protein sequence ID" value="QTX02718.1"/>
    <property type="molecule type" value="Genomic_DNA"/>
</dbReference>
<dbReference type="EMBL" id="CP054393">
    <property type="protein sequence ID" value="QTX02611.1"/>
    <property type="molecule type" value="Genomic_DNA"/>
</dbReference>
<evidence type="ECO:0000313" key="3">
    <source>
        <dbReference type="EMBL" id="QTX02718.1"/>
    </source>
</evidence>
<name>A0A975FI04_LOWBP</name>
<sequence>MKKIIKKKCQNGNLYIYFRNGKIKTIHKDGIITWRTKKIY</sequence>
<gene>
    <name evidence="1" type="ORF">LFWB_0410</name>
    <name evidence="2" type="ORF">LFWB_0670</name>
    <name evidence="3" type="ORF">LFWB_1480</name>
    <name evidence="4" type="ORF">LFWB_3050</name>
    <name evidence="5" type="ORF">LFWB_3310</name>
    <name evidence="6" type="ORF">LFWB_4340</name>
    <name evidence="7" type="ORF">LFWB_4600</name>
    <name evidence="8" type="ORF">LFWB_5070</name>
    <name evidence="9" type="ORF">LFWB_5520</name>
    <name evidence="10" type="ORF">LFWB_5830</name>
    <name evidence="11" type="ORF">LFWB_7240</name>
</gene>
<evidence type="ECO:0000313" key="4">
    <source>
        <dbReference type="EMBL" id="QTX02875.1"/>
    </source>
</evidence>
<dbReference type="EMBL" id="CP054393">
    <property type="protein sequence ID" value="QTX03026.1"/>
    <property type="molecule type" value="Genomic_DNA"/>
</dbReference>
<dbReference type="KEGG" id="pluf:LFWB_7240"/>
<dbReference type="KEGG" id="pluf:LFWB_5520"/>
<reference evidence="3" key="1">
    <citation type="submission" date="2020-06" db="EMBL/GenBank/DDBJ databases">
        <title>Complete genome sequence of Candidatus Phytoplasma luffae NCHU2019.</title>
        <authorList>
            <person name="Cho S.-T."/>
            <person name="Tan C.-M."/>
            <person name="Li J.-R."/>
            <person name="Chien Y.-Y."/>
            <person name="Chiu Y.-C."/>
            <person name="Yang J.-Y."/>
            <person name="Kuo C.-H."/>
        </authorList>
    </citation>
    <scope>NUCLEOTIDE SEQUENCE</scope>
    <source>
        <strain evidence="3">NCHU2019</strain>
    </source>
</reference>
<keyword evidence="12" id="KW-1185">Reference proteome</keyword>
<dbReference type="Proteomes" id="UP000672038">
    <property type="component" value="Chromosome"/>
</dbReference>
<dbReference type="KEGG" id="pluf:LFWB_5070"/>
<accession>A0A975FI04</accession>
<evidence type="ECO:0000313" key="2">
    <source>
        <dbReference type="EMBL" id="QTX02637.1"/>
    </source>
</evidence>
<evidence type="ECO:0000313" key="5">
    <source>
        <dbReference type="EMBL" id="QTX02901.1"/>
    </source>
</evidence>
<dbReference type="KEGG" id="pluf:LFWB_4600"/>
<dbReference type="KEGG" id="pluf:LFWB_4340"/>
<dbReference type="EMBL" id="CP054393">
    <property type="protein sequence ID" value="QTX03277.1"/>
    <property type="molecule type" value="Genomic_DNA"/>
</dbReference>
<dbReference type="EMBL" id="CP054393">
    <property type="protein sequence ID" value="QTX02901.1"/>
    <property type="molecule type" value="Genomic_DNA"/>
</dbReference>
<dbReference type="EMBL" id="CP054393">
    <property type="protein sequence ID" value="QTX03073.1"/>
    <property type="molecule type" value="Genomic_DNA"/>
</dbReference>
<evidence type="ECO:0000313" key="1">
    <source>
        <dbReference type="EMBL" id="QTX02611.1"/>
    </source>
</evidence>
<dbReference type="EMBL" id="CP054393">
    <property type="protein sequence ID" value="QTX02875.1"/>
    <property type="molecule type" value="Genomic_DNA"/>
</dbReference>
<dbReference type="KEGG" id="pluf:LFWB_3310"/>
<dbReference type="KEGG" id="pluf:LFWB_1480"/>
<protein>
    <submittedName>
        <fullName evidence="3">Uncharacterized protein</fullName>
    </submittedName>
</protein>
<evidence type="ECO:0000313" key="7">
    <source>
        <dbReference type="EMBL" id="QTX03026.1"/>
    </source>
</evidence>
<dbReference type="EMBL" id="CP054393">
    <property type="protein sequence ID" value="QTX03149.1"/>
    <property type="molecule type" value="Genomic_DNA"/>
</dbReference>
<evidence type="ECO:0000313" key="11">
    <source>
        <dbReference type="EMBL" id="QTX03277.1"/>
    </source>
</evidence>
<dbReference type="KEGG" id="pluf:LFWB_3050"/>
<dbReference type="AlphaFoldDB" id="A0A975FI04"/>
<evidence type="ECO:0000313" key="6">
    <source>
        <dbReference type="EMBL" id="QTX03000.1"/>
    </source>
</evidence>
<evidence type="ECO:0000313" key="12">
    <source>
        <dbReference type="Proteomes" id="UP000672038"/>
    </source>
</evidence>
<dbReference type="EMBL" id="CP054393">
    <property type="protein sequence ID" value="QTX02637.1"/>
    <property type="molecule type" value="Genomic_DNA"/>
</dbReference>
<dbReference type="EMBL" id="CP054393">
    <property type="protein sequence ID" value="QTX03000.1"/>
    <property type="molecule type" value="Genomic_DNA"/>
</dbReference>
<dbReference type="KEGG" id="pluf:LFWB_0410"/>
<dbReference type="EMBL" id="CP054393">
    <property type="protein sequence ID" value="QTX03118.1"/>
    <property type="molecule type" value="Genomic_DNA"/>
</dbReference>
<proteinExistence type="predicted"/>
<evidence type="ECO:0000313" key="8">
    <source>
        <dbReference type="EMBL" id="QTX03073.1"/>
    </source>
</evidence>